<protein>
    <submittedName>
        <fullName evidence="6">NTE family protein</fullName>
    </submittedName>
</protein>
<dbReference type="InterPro" id="IPR050301">
    <property type="entry name" value="NTE"/>
</dbReference>
<dbReference type="Gene3D" id="3.40.1090.10">
    <property type="entry name" value="Cytosolic phospholipase A2 catalytic domain"/>
    <property type="match status" value="2"/>
</dbReference>
<dbReference type="PROSITE" id="PS51635">
    <property type="entry name" value="PNPLA"/>
    <property type="match status" value="1"/>
</dbReference>
<feature type="short sequence motif" description="GXSXG" evidence="4">
    <location>
        <begin position="41"/>
        <end position="45"/>
    </location>
</feature>
<dbReference type="GO" id="GO:0016787">
    <property type="term" value="F:hydrolase activity"/>
    <property type="evidence" value="ECO:0007669"/>
    <property type="project" value="UniProtKB-UniRule"/>
</dbReference>
<keyword evidence="2 4" id="KW-0442">Lipid degradation</keyword>
<reference evidence="6 7" key="1">
    <citation type="submission" date="2020-08" db="EMBL/GenBank/DDBJ databases">
        <title>Genomic Encyclopedia of Type Strains, Phase III (KMG-III): the genomes of soil and plant-associated and newly described type strains.</title>
        <authorList>
            <person name="Whitman W."/>
        </authorList>
    </citation>
    <scope>NUCLEOTIDE SEQUENCE [LARGE SCALE GENOMIC DNA]</scope>
    <source>
        <strain evidence="6 7">CECT 8960</strain>
    </source>
</reference>
<sequence length="296" mass="29849">MTTRALVLGGGGLAGIAWEAGLLAGFADAGVDVAGADFVLGTSAGSVVATQLATGVPVSDMLARQVDPARQNREIAPSGSSHLALWEELTAATEEPADPAELRRQQGRLALAADTVPEPERLAVIAARLPVHDWPVRPLAVVAVDAITGEPVVFDRASGVGLVDAVAASCAVPGVWPPVTIGGGRYVDGGVRSLNNVDLAAGYDRVLVVAPVADPSTGPQVAMLTARGAHVEVVVPDERAAAIFAGDPLDPAVRTPAARAGLAQAPAAAAAAVRWWGSTPAEGGPRARPGTAPRGR</sequence>
<dbReference type="InterPro" id="IPR002641">
    <property type="entry name" value="PNPLA_dom"/>
</dbReference>
<name>A0A7W7QCE2_9PSEU</name>
<feature type="short sequence motif" description="GXGXXG" evidence="4">
    <location>
        <begin position="10"/>
        <end position="15"/>
    </location>
</feature>
<evidence type="ECO:0000256" key="2">
    <source>
        <dbReference type="ARBA" id="ARBA00022963"/>
    </source>
</evidence>
<organism evidence="6 7">
    <name type="scientific">Actinophytocola algeriensis</name>
    <dbReference type="NCBI Taxonomy" id="1768010"/>
    <lineage>
        <taxon>Bacteria</taxon>
        <taxon>Bacillati</taxon>
        <taxon>Actinomycetota</taxon>
        <taxon>Actinomycetes</taxon>
        <taxon>Pseudonocardiales</taxon>
        <taxon>Pseudonocardiaceae</taxon>
    </lineage>
</organism>
<keyword evidence="1 4" id="KW-0378">Hydrolase</keyword>
<proteinExistence type="predicted"/>
<feature type="active site" description="Proton acceptor" evidence="4">
    <location>
        <position position="188"/>
    </location>
</feature>
<dbReference type="PANTHER" id="PTHR14226:SF57">
    <property type="entry name" value="BLR7027 PROTEIN"/>
    <property type="match status" value="1"/>
</dbReference>
<gene>
    <name evidence="6" type="ORF">FHR82_007234</name>
</gene>
<evidence type="ECO:0000313" key="6">
    <source>
        <dbReference type="EMBL" id="MBB4910975.1"/>
    </source>
</evidence>
<evidence type="ECO:0000256" key="1">
    <source>
        <dbReference type="ARBA" id="ARBA00022801"/>
    </source>
</evidence>
<feature type="active site" description="Nucleophile" evidence="4">
    <location>
        <position position="43"/>
    </location>
</feature>
<feature type="short sequence motif" description="DGA/G" evidence="4">
    <location>
        <begin position="188"/>
        <end position="190"/>
    </location>
</feature>
<dbReference type="InterPro" id="IPR016035">
    <property type="entry name" value="Acyl_Trfase/lysoPLipase"/>
</dbReference>
<keyword evidence="7" id="KW-1185">Reference proteome</keyword>
<keyword evidence="3 4" id="KW-0443">Lipid metabolism</keyword>
<dbReference type="SUPFAM" id="SSF52151">
    <property type="entry name" value="FabD/lysophospholipase-like"/>
    <property type="match status" value="1"/>
</dbReference>
<evidence type="ECO:0000313" key="7">
    <source>
        <dbReference type="Proteomes" id="UP000520767"/>
    </source>
</evidence>
<dbReference type="EMBL" id="JACHJQ010000008">
    <property type="protein sequence ID" value="MBB4910975.1"/>
    <property type="molecule type" value="Genomic_DNA"/>
</dbReference>
<dbReference type="Pfam" id="PF01734">
    <property type="entry name" value="Patatin"/>
    <property type="match status" value="1"/>
</dbReference>
<dbReference type="AlphaFoldDB" id="A0A7W7QCE2"/>
<dbReference type="RefSeq" id="WP_184814982.1">
    <property type="nucleotide sequence ID" value="NZ_JACHJQ010000008.1"/>
</dbReference>
<dbReference type="GO" id="GO:0016042">
    <property type="term" value="P:lipid catabolic process"/>
    <property type="evidence" value="ECO:0007669"/>
    <property type="project" value="UniProtKB-UniRule"/>
</dbReference>
<accession>A0A7W7QCE2</accession>
<evidence type="ECO:0000256" key="4">
    <source>
        <dbReference type="PROSITE-ProRule" id="PRU01161"/>
    </source>
</evidence>
<feature type="domain" description="PNPLA" evidence="5">
    <location>
        <begin position="6"/>
        <end position="202"/>
    </location>
</feature>
<comment type="caution">
    <text evidence="6">The sequence shown here is derived from an EMBL/GenBank/DDBJ whole genome shotgun (WGS) entry which is preliminary data.</text>
</comment>
<dbReference type="Proteomes" id="UP000520767">
    <property type="component" value="Unassembled WGS sequence"/>
</dbReference>
<evidence type="ECO:0000256" key="3">
    <source>
        <dbReference type="ARBA" id="ARBA00023098"/>
    </source>
</evidence>
<dbReference type="PANTHER" id="PTHR14226">
    <property type="entry name" value="NEUROPATHY TARGET ESTERASE/SWISS CHEESE D.MELANOGASTER"/>
    <property type="match status" value="1"/>
</dbReference>
<evidence type="ECO:0000259" key="5">
    <source>
        <dbReference type="PROSITE" id="PS51635"/>
    </source>
</evidence>